<dbReference type="GO" id="GO:0070573">
    <property type="term" value="F:metallodipeptidase activity"/>
    <property type="evidence" value="ECO:0007669"/>
    <property type="project" value="InterPro"/>
</dbReference>
<dbReference type="EMBL" id="CATWAF010000005">
    <property type="protein sequence ID" value="CAJ0701469.1"/>
    <property type="molecule type" value="Genomic_DNA"/>
</dbReference>
<organism evidence="1 2">
    <name type="scientific">Ralstonia wenshanensis</name>
    <dbReference type="NCBI Taxonomy" id="2842456"/>
    <lineage>
        <taxon>Bacteria</taxon>
        <taxon>Pseudomonadati</taxon>
        <taxon>Pseudomonadota</taxon>
        <taxon>Betaproteobacteria</taxon>
        <taxon>Burkholderiales</taxon>
        <taxon>Burkholderiaceae</taxon>
        <taxon>Ralstonia</taxon>
    </lineage>
</organism>
<dbReference type="GO" id="GO:0006508">
    <property type="term" value="P:proteolysis"/>
    <property type="evidence" value="ECO:0007669"/>
    <property type="project" value="InterPro"/>
</dbReference>
<reference evidence="1 2" key="1">
    <citation type="submission" date="2023-07" db="EMBL/GenBank/DDBJ databases">
        <authorList>
            <person name="Peeters C."/>
        </authorList>
    </citation>
    <scope>NUCLEOTIDE SEQUENCE [LARGE SCALE GENOMIC DNA]</scope>
    <source>
        <strain evidence="1 2">LMG 18091</strain>
    </source>
</reference>
<dbReference type="AlphaFoldDB" id="A0AAD2B4A6"/>
<dbReference type="Gene3D" id="3.20.20.140">
    <property type="entry name" value="Metal-dependent hydrolases"/>
    <property type="match status" value="1"/>
</dbReference>
<dbReference type="SUPFAM" id="SSF51556">
    <property type="entry name" value="Metallo-dependent hydrolases"/>
    <property type="match status" value="1"/>
</dbReference>
<name>A0AAD2B4A6_9RALS</name>
<dbReference type="Pfam" id="PF01244">
    <property type="entry name" value="Peptidase_M19"/>
    <property type="match status" value="1"/>
</dbReference>
<dbReference type="InterPro" id="IPR032466">
    <property type="entry name" value="Metal_Hydrolase"/>
</dbReference>
<evidence type="ECO:0000313" key="2">
    <source>
        <dbReference type="Proteomes" id="UP001189915"/>
    </source>
</evidence>
<proteinExistence type="predicted"/>
<sequence>MALLRNAIAVADDARKRGRHPFGALVADVVGMAHAGLGIHMLGSISPQVFTSYSQWPALAAALLKAGFTSVETGQILGGNYRRAFEATMA</sequence>
<gene>
    <name evidence="1" type="ORF">LMG18091_03440</name>
</gene>
<evidence type="ECO:0000313" key="1">
    <source>
        <dbReference type="EMBL" id="CAJ0701469.1"/>
    </source>
</evidence>
<keyword evidence="2" id="KW-1185">Reference proteome</keyword>
<dbReference type="InterPro" id="IPR008257">
    <property type="entry name" value="Pept_M19"/>
</dbReference>
<dbReference type="Proteomes" id="UP001189915">
    <property type="component" value="Unassembled WGS sequence"/>
</dbReference>
<accession>A0AAD2B4A6</accession>
<comment type="caution">
    <text evidence="1">The sequence shown here is derived from an EMBL/GenBank/DDBJ whole genome shotgun (WGS) entry which is preliminary data.</text>
</comment>
<protein>
    <submittedName>
        <fullName evidence="1">Uncharacterized protein</fullName>
    </submittedName>
</protein>